<dbReference type="Proteomes" id="UP000619118">
    <property type="component" value="Unassembled WGS sequence"/>
</dbReference>
<dbReference type="InterPro" id="IPR015947">
    <property type="entry name" value="PUA-like_sf"/>
</dbReference>
<organism evidence="2 3">
    <name type="scientific">Shewanella litoralis</name>
    <dbReference type="NCBI Taxonomy" id="2282700"/>
    <lineage>
        <taxon>Bacteria</taxon>
        <taxon>Pseudomonadati</taxon>
        <taxon>Pseudomonadota</taxon>
        <taxon>Gammaproteobacteria</taxon>
        <taxon>Alteromonadales</taxon>
        <taxon>Shewanellaceae</taxon>
        <taxon>Shewanella</taxon>
    </lineage>
</organism>
<evidence type="ECO:0000313" key="2">
    <source>
        <dbReference type="EMBL" id="GGQ10896.1"/>
    </source>
</evidence>
<name>A0ABQ2R2S8_9GAMM</name>
<dbReference type="EMBL" id="BMQX01000005">
    <property type="protein sequence ID" value="GGQ10896.1"/>
    <property type="molecule type" value="Genomic_DNA"/>
</dbReference>
<dbReference type="Pfam" id="PF02190">
    <property type="entry name" value="LON_substr_bdg"/>
    <property type="match status" value="1"/>
</dbReference>
<dbReference type="PANTHER" id="PTHR46732:SF8">
    <property type="entry name" value="ATP-DEPENDENT PROTEASE LA (LON) DOMAIN PROTEIN"/>
    <property type="match status" value="1"/>
</dbReference>
<proteinExistence type="predicted"/>
<feature type="domain" description="Lon N-terminal" evidence="1">
    <location>
        <begin position="1"/>
        <end position="196"/>
    </location>
</feature>
<dbReference type="Gene3D" id="2.30.130.40">
    <property type="entry name" value="LON domain-like"/>
    <property type="match status" value="1"/>
</dbReference>
<protein>
    <submittedName>
        <fullName evidence="2">Peptidase S16</fullName>
    </submittedName>
</protein>
<dbReference type="PROSITE" id="PS51787">
    <property type="entry name" value="LON_N"/>
    <property type="match status" value="1"/>
</dbReference>
<reference evidence="3" key="1">
    <citation type="journal article" date="2019" name="Int. J. Syst. Evol. Microbiol.">
        <title>The Global Catalogue of Microorganisms (GCM) 10K type strain sequencing project: providing services to taxonomists for standard genome sequencing and annotation.</title>
        <authorList>
            <consortium name="The Broad Institute Genomics Platform"/>
            <consortium name="The Broad Institute Genome Sequencing Center for Infectious Disease"/>
            <person name="Wu L."/>
            <person name="Ma J."/>
        </authorList>
    </citation>
    <scope>NUCLEOTIDE SEQUENCE [LARGE SCALE GENOMIC DNA]</scope>
    <source>
        <strain evidence="3">JCM 32306</strain>
    </source>
</reference>
<keyword evidence="3" id="KW-1185">Reference proteome</keyword>
<evidence type="ECO:0000313" key="3">
    <source>
        <dbReference type="Proteomes" id="UP000619118"/>
    </source>
</evidence>
<dbReference type="InterPro" id="IPR046336">
    <property type="entry name" value="Lon_prtase_N_sf"/>
</dbReference>
<dbReference type="PANTHER" id="PTHR46732">
    <property type="entry name" value="ATP-DEPENDENT PROTEASE LA (LON) DOMAIN PROTEIN"/>
    <property type="match status" value="1"/>
</dbReference>
<gene>
    <name evidence="2" type="ORF">GCM10009411_09430</name>
</gene>
<dbReference type="SUPFAM" id="SSF88697">
    <property type="entry name" value="PUA domain-like"/>
    <property type="match status" value="1"/>
</dbReference>
<accession>A0ABQ2R2S8</accession>
<sequence>MIIPIFPLPICLLPQGYTQLRIFEARYKRLVSESLKSGQGFGLCMLSDDKKTIMPIGTLTHIIDFETLEDGLLGISVKGKQTFTINDITEDSDGLKRADVTLIDGWPSNVIETQPAQPHIRLNERKKDQYLSKTLKQLLQQYPQHLAHYSDDDFNDISWVCQRWLEIIPLSANEKYQCINSHDHLLAKSFLFDIIK</sequence>
<dbReference type="RefSeq" id="WP_160052947.1">
    <property type="nucleotide sequence ID" value="NZ_BMQX01000005.1"/>
</dbReference>
<dbReference type="InterPro" id="IPR003111">
    <property type="entry name" value="Lon_prtase_N"/>
</dbReference>
<evidence type="ECO:0000259" key="1">
    <source>
        <dbReference type="PROSITE" id="PS51787"/>
    </source>
</evidence>
<dbReference type="SMART" id="SM00464">
    <property type="entry name" value="LON"/>
    <property type="match status" value="1"/>
</dbReference>
<comment type="caution">
    <text evidence="2">The sequence shown here is derived from an EMBL/GenBank/DDBJ whole genome shotgun (WGS) entry which is preliminary data.</text>
</comment>